<accession>A0A158PPS1</accession>
<dbReference type="Proteomes" id="UP000267096">
    <property type="component" value="Unassembled WGS sequence"/>
</dbReference>
<keyword evidence="3" id="KW-1185">Reference proteome</keyword>
<feature type="region of interest" description="Disordered" evidence="1">
    <location>
        <begin position="1"/>
        <end position="28"/>
    </location>
</feature>
<reference evidence="4" key="1">
    <citation type="submission" date="2016-04" db="UniProtKB">
        <authorList>
            <consortium name="WormBaseParasite"/>
        </authorList>
    </citation>
    <scope>IDENTIFICATION</scope>
</reference>
<protein>
    <submittedName>
        <fullName evidence="4">NTF2 domain-containing protein</fullName>
    </submittedName>
</protein>
<dbReference type="AlphaFoldDB" id="A0A158PPS1"/>
<evidence type="ECO:0000313" key="2">
    <source>
        <dbReference type="EMBL" id="VDK53344.1"/>
    </source>
</evidence>
<sequence>MERVPSGNGQFRSTKNSTSEASSGQNENLYTTVDSNALHHAVQKAVSNYYSACVTRPARMTICIDYTQGAPASTSLSPFLNYRNPSVVLRMSAGVDATRVNKQCKVSEHFYSLPSVLSLPPV</sequence>
<reference evidence="2 3" key="2">
    <citation type="submission" date="2018-11" db="EMBL/GenBank/DDBJ databases">
        <authorList>
            <consortium name="Pathogen Informatics"/>
        </authorList>
    </citation>
    <scope>NUCLEOTIDE SEQUENCE [LARGE SCALE GENOMIC DNA]</scope>
</reference>
<dbReference type="WBParaSite" id="ASIM_0001538001-mRNA-1">
    <property type="protein sequence ID" value="ASIM_0001538001-mRNA-1"/>
    <property type="gene ID" value="ASIM_0001538001"/>
</dbReference>
<evidence type="ECO:0000313" key="3">
    <source>
        <dbReference type="Proteomes" id="UP000267096"/>
    </source>
</evidence>
<proteinExistence type="predicted"/>
<feature type="compositionally biased region" description="Polar residues" evidence="1">
    <location>
        <begin position="7"/>
        <end position="28"/>
    </location>
</feature>
<organism evidence="4">
    <name type="scientific">Anisakis simplex</name>
    <name type="common">Herring worm</name>
    <dbReference type="NCBI Taxonomy" id="6269"/>
    <lineage>
        <taxon>Eukaryota</taxon>
        <taxon>Metazoa</taxon>
        <taxon>Ecdysozoa</taxon>
        <taxon>Nematoda</taxon>
        <taxon>Chromadorea</taxon>
        <taxon>Rhabditida</taxon>
        <taxon>Spirurina</taxon>
        <taxon>Ascaridomorpha</taxon>
        <taxon>Ascaridoidea</taxon>
        <taxon>Anisakidae</taxon>
        <taxon>Anisakis</taxon>
        <taxon>Anisakis simplex complex</taxon>
    </lineage>
</organism>
<dbReference type="EMBL" id="UYRR01031929">
    <property type="protein sequence ID" value="VDK53344.1"/>
    <property type="molecule type" value="Genomic_DNA"/>
</dbReference>
<gene>
    <name evidence="2" type="ORF">ASIM_LOCUS14789</name>
</gene>
<evidence type="ECO:0000313" key="4">
    <source>
        <dbReference type="WBParaSite" id="ASIM_0001538001-mRNA-1"/>
    </source>
</evidence>
<evidence type="ECO:0000256" key="1">
    <source>
        <dbReference type="SAM" id="MobiDB-lite"/>
    </source>
</evidence>
<name>A0A158PPS1_ANISI</name>
<dbReference type="OrthoDB" id="5843434at2759"/>